<evidence type="ECO:0000313" key="3">
    <source>
        <dbReference type="EMBL" id="WAS92883.1"/>
    </source>
</evidence>
<reference evidence="3" key="1">
    <citation type="submission" date="2022-11" db="EMBL/GenBank/DDBJ databases">
        <title>Minimal conservation of predation-associated metabolite biosynthetic gene clusters underscores biosynthetic potential of Myxococcota including descriptions for ten novel species: Archangium lansinium sp. nov., Myxococcus landrumus sp. nov., Nannocystis bai.</title>
        <authorList>
            <person name="Ahearne A."/>
            <person name="Stevens C."/>
            <person name="Dowd S."/>
        </authorList>
    </citation>
    <scope>NUCLEOTIDE SEQUENCE</scope>
    <source>
        <strain evidence="3">Fl3</strain>
    </source>
</reference>
<gene>
    <name evidence="3" type="ORF">O0S08_42480</name>
</gene>
<sequence length="307" mass="34684">MKSHRSANAPALRLVDAESPAEADAPEPTARGAGDAAADYEDDVDVDVDVDVGGEFGEDLEEALTAAAERAAAGELDPATEDALRQWLQRRLSAYLKAGHRARIIFTDNVHTMLSVKRGQGVYTLRMHRMFAAAPPAVLRAVARYAQSQDRDAGALLRRYIDGNEHLIRDAERPRAQQLDTQGAHFNLQELFDDLNARYFAGGIQAKITWGPRTRRKPGRESIKLGSYSVEEQLIRVHPVLDAADVPRFFVEWIIYHEMLHEVHDMPIVDGRRVYHTPEFRRAEALFDRYAEAVLWERTQVHKLLDR</sequence>
<dbReference type="InterPro" id="IPR006640">
    <property type="entry name" value="SprT-like_domain"/>
</dbReference>
<evidence type="ECO:0000256" key="1">
    <source>
        <dbReference type="SAM" id="MobiDB-lite"/>
    </source>
</evidence>
<feature type="domain" description="SprT-like" evidence="2">
    <location>
        <begin position="188"/>
        <end position="283"/>
    </location>
</feature>
<accession>A0ABY7H130</accession>
<proteinExistence type="predicted"/>
<evidence type="ECO:0000259" key="2">
    <source>
        <dbReference type="Pfam" id="PF10263"/>
    </source>
</evidence>
<dbReference type="Proteomes" id="UP001164459">
    <property type="component" value="Chromosome"/>
</dbReference>
<organism evidence="3 4">
    <name type="scientific">Nannocystis punicea</name>
    <dbReference type="NCBI Taxonomy" id="2995304"/>
    <lineage>
        <taxon>Bacteria</taxon>
        <taxon>Pseudomonadati</taxon>
        <taxon>Myxococcota</taxon>
        <taxon>Polyangia</taxon>
        <taxon>Nannocystales</taxon>
        <taxon>Nannocystaceae</taxon>
        <taxon>Nannocystis</taxon>
    </lineage>
</organism>
<name>A0ABY7H130_9BACT</name>
<dbReference type="EMBL" id="CP114040">
    <property type="protein sequence ID" value="WAS92883.1"/>
    <property type="molecule type" value="Genomic_DNA"/>
</dbReference>
<feature type="compositionally biased region" description="Low complexity" evidence="1">
    <location>
        <begin position="26"/>
        <end position="37"/>
    </location>
</feature>
<dbReference type="Pfam" id="PF10263">
    <property type="entry name" value="SprT-like"/>
    <property type="match status" value="1"/>
</dbReference>
<dbReference type="RefSeq" id="WP_269035238.1">
    <property type="nucleotide sequence ID" value="NZ_CP114040.1"/>
</dbReference>
<keyword evidence="4" id="KW-1185">Reference proteome</keyword>
<protein>
    <recommendedName>
        <fullName evidence="2">SprT-like domain-containing protein</fullName>
    </recommendedName>
</protein>
<feature type="region of interest" description="Disordered" evidence="1">
    <location>
        <begin position="1"/>
        <end position="43"/>
    </location>
</feature>
<evidence type="ECO:0000313" key="4">
    <source>
        <dbReference type="Proteomes" id="UP001164459"/>
    </source>
</evidence>